<dbReference type="Pfam" id="PF02170">
    <property type="entry name" value="PAZ"/>
    <property type="match status" value="1"/>
</dbReference>
<feature type="domain" description="PAZ" evidence="1">
    <location>
        <begin position="206"/>
        <end position="319"/>
    </location>
</feature>
<dbReference type="PANTHER" id="PTHR22891">
    <property type="entry name" value="EUKARYOTIC TRANSLATION INITIATION FACTOR 2C"/>
    <property type="match status" value="1"/>
</dbReference>
<dbReference type="Pfam" id="PF02171">
    <property type="entry name" value="Piwi"/>
    <property type="match status" value="1"/>
</dbReference>
<sequence>MINRDAPLSVTVRSNCFTVTKLPTKDYYLYDIIKPEISIFRRRQELIDKLQTDVARQIFNPRALYDGKALVYSSHRLELPTGDGSSFLVGWTDKLVEGNRGTYRVTIKLTAGEIIRPRNLGVLMQQNAAANDPEIVTAVNLLNILIRQDSNQKYPHNAKAFFSDVGKMKLPGIELWRGFHQSVRLTREHVLINIDTTMTTVYNKGPLLDLCMEYLQLRDTRGLQFNERNGPNFHKLEKFLKHLRVTLQTTRKAKTIHGLVPNASKYVFNKNGTELTVEEYLKATYNIHVQYPNLVGVRLTKPNAEHQIILPLEVCSVIPGQFYKQRLPDHLTSEVVRFATLNPSERLRAIAGGGASNQTMADSPILNYTNSDVIAESGMEIDTEPITVRGELLALPKVKFKNDDLVPYNGGWNVVNRTLYRAAPLNCWGVVSFLETGGNQVIDAAIRGTMQCARNLGLDVSQAGPCAVQSGSGHAVEQVLNHTLAQMRSKFPNLETIRPRPLLLVILPQNAAEVRQRVKHWGDFTAGVITQCIREGKLKRANDQYFNNMALKLNARLKGVNFVVNSPAISALSAQGRFVIMGADVAHSGPGVYRPSTTSLVWSMDPHAAHYHALTEVQAPRLEIIQDLGQMVHDAVLTFGKQNGTPNQLIFFRDGVSEGEFAQVAEREIQAIREGINTVWTLMKVKDPQPKLTFIIVGKRHHIVFLPGQDSPANDGKGNCVAGFASDRGSLSHPTITDFYLQSHAAIQGTSRSGHYTVIHDEIFGSNINKIRELAFSLCHVYAKATRSVSIPAPVYYADLACARGSFHYAPNSAYNLNSDAGSTVSSGHELNLDEWKANFKKVNREMATSMYFL</sequence>
<name>A0AA38UIR3_9AGAR</name>
<dbReference type="Pfam" id="PF16486">
    <property type="entry name" value="ArgoN"/>
    <property type="match status" value="1"/>
</dbReference>
<dbReference type="Proteomes" id="UP001163846">
    <property type="component" value="Unassembled WGS sequence"/>
</dbReference>
<proteinExistence type="predicted"/>
<dbReference type="SMART" id="SM00950">
    <property type="entry name" value="Piwi"/>
    <property type="match status" value="1"/>
</dbReference>
<evidence type="ECO:0000313" key="4">
    <source>
        <dbReference type="Proteomes" id="UP001163846"/>
    </source>
</evidence>
<accession>A0AA38UIR3</accession>
<dbReference type="PROSITE" id="PS50822">
    <property type="entry name" value="PIWI"/>
    <property type="match status" value="1"/>
</dbReference>
<dbReference type="InterPro" id="IPR036397">
    <property type="entry name" value="RNaseH_sf"/>
</dbReference>
<dbReference type="InterPro" id="IPR036085">
    <property type="entry name" value="PAZ_dom_sf"/>
</dbReference>
<dbReference type="GO" id="GO:0003723">
    <property type="term" value="F:RNA binding"/>
    <property type="evidence" value="ECO:0007669"/>
    <property type="project" value="InterPro"/>
</dbReference>
<dbReference type="Pfam" id="PF08699">
    <property type="entry name" value="ArgoL1"/>
    <property type="match status" value="1"/>
</dbReference>
<dbReference type="SUPFAM" id="SSF101690">
    <property type="entry name" value="PAZ domain"/>
    <property type="match status" value="1"/>
</dbReference>
<dbReference type="Gene3D" id="3.30.420.10">
    <property type="entry name" value="Ribonuclease H-like superfamily/Ribonuclease H"/>
    <property type="match status" value="1"/>
</dbReference>
<dbReference type="InterPro" id="IPR014811">
    <property type="entry name" value="ArgoL1"/>
</dbReference>
<evidence type="ECO:0000259" key="1">
    <source>
        <dbReference type="PROSITE" id="PS50821"/>
    </source>
</evidence>
<gene>
    <name evidence="3" type="ORF">F5878DRAFT_605384</name>
</gene>
<feature type="domain" description="Piwi" evidence="2">
    <location>
        <begin position="502"/>
        <end position="801"/>
    </location>
</feature>
<dbReference type="InterPro" id="IPR032474">
    <property type="entry name" value="Argonaute_N"/>
</dbReference>
<keyword evidence="4" id="KW-1185">Reference proteome</keyword>
<dbReference type="SUPFAM" id="SSF53098">
    <property type="entry name" value="Ribonuclease H-like"/>
    <property type="match status" value="1"/>
</dbReference>
<dbReference type="SMART" id="SM01163">
    <property type="entry name" value="DUF1785"/>
    <property type="match status" value="1"/>
</dbReference>
<dbReference type="Gene3D" id="2.170.260.10">
    <property type="entry name" value="paz domain"/>
    <property type="match status" value="1"/>
</dbReference>
<dbReference type="InterPro" id="IPR003165">
    <property type="entry name" value="Piwi"/>
</dbReference>
<dbReference type="EMBL" id="MU805980">
    <property type="protein sequence ID" value="KAJ3843282.1"/>
    <property type="molecule type" value="Genomic_DNA"/>
</dbReference>
<reference evidence="3" key="1">
    <citation type="submission" date="2022-08" db="EMBL/GenBank/DDBJ databases">
        <authorList>
            <consortium name="DOE Joint Genome Institute"/>
            <person name="Min B."/>
            <person name="Riley R."/>
            <person name="Sierra-Patev S."/>
            <person name="Naranjo-Ortiz M."/>
            <person name="Looney B."/>
            <person name="Konkel Z."/>
            <person name="Slot J.C."/>
            <person name="Sakamoto Y."/>
            <person name="Steenwyk J.L."/>
            <person name="Rokas A."/>
            <person name="Carro J."/>
            <person name="Camarero S."/>
            <person name="Ferreira P."/>
            <person name="Molpeceres G."/>
            <person name="Ruiz-Duenas F.J."/>
            <person name="Serrano A."/>
            <person name="Henrissat B."/>
            <person name="Drula E."/>
            <person name="Hughes K.W."/>
            <person name="Mata J.L."/>
            <person name="Ishikawa N.K."/>
            <person name="Vargas-Isla R."/>
            <person name="Ushijima S."/>
            <person name="Smith C.A."/>
            <person name="Ahrendt S."/>
            <person name="Andreopoulos W."/>
            <person name="He G."/>
            <person name="Labutti K."/>
            <person name="Lipzen A."/>
            <person name="Ng V."/>
            <person name="Sandor L."/>
            <person name="Barry K."/>
            <person name="Martinez A.T."/>
            <person name="Xiao Y."/>
            <person name="Gibbons J.G."/>
            <person name="Terashima K."/>
            <person name="Hibbett D.S."/>
            <person name="Grigoriev I.V."/>
        </authorList>
    </citation>
    <scope>NUCLEOTIDE SEQUENCE</scope>
    <source>
        <strain evidence="3">TFB9207</strain>
    </source>
</reference>
<dbReference type="CDD" id="cd02846">
    <property type="entry name" value="PAZ_argonaute_like"/>
    <property type="match status" value="1"/>
</dbReference>
<organism evidence="3 4">
    <name type="scientific">Lentinula raphanica</name>
    <dbReference type="NCBI Taxonomy" id="153919"/>
    <lineage>
        <taxon>Eukaryota</taxon>
        <taxon>Fungi</taxon>
        <taxon>Dikarya</taxon>
        <taxon>Basidiomycota</taxon>
        <taxon>Agaricomycotina</taxon>
        <taxon>Agaricomycetes</taxon>
        <taxon>Agaricomycetidae</taxon>
        <taxon>Agaricales</taxon>
        <taxon>Marasmiineae</taxon>
        <taxon>Omphalotaceae</taxon>
        <taxon>Lentinula</taxon>
    </lineage>
</organism>
<evidence type="ECO:0000259" key="2">
    <source>
        <dbReference type="PROSITE" id="PS50822"/>
    </source>
</evidence>
<dbReference type="InterPro" id="IPR003100">
    <property type="entry name" value="PAZ_dom"/>
</dbReference>
<dbReference type="AlphaFoldDB" id="A0AA38UIR3"/>
<comment type="caution">
    <text evidence="3">The sequence shown here is derived from an EMBL/GenBank/DDBJ whole genome shotgun (WGS) entry which is preliminary data.</text>
</comment>
<evidence type="ECO:0000313" key="3">
    <source>
        <dbReference type="EMBL" id="KAJ3843282.1"/>
    </source>
</evidence>
<dbReference type="InterPro" id="IPR012337">
    <property type="entry name" value="RNaseH-like_sf"/>
</dbReference>
<protein>
    <submittedName>
        <fullName evidence="3">Ribonuclease H-like domain-containing protein</fullName>
    </submittedName>
</protein>
<dbReference type="PROSITE" id="PS50821">
    <property type="entry name" value="PAZ"/>
    <property type="match status" value="1"/>
</dbReference>
<dbReference type="Gene3D" id="3.40.50.2300">
    <property type="match status" value="1"/>
</dbReference>